<evidence type="ECO:0000313" key="1">
    <source>
        <dbReference type="EMBL" id="HAE6284314.1"/>
    </source>
</evidence>
<protein>
    <submittedName>
        <fullName evidence="1">Phage tail protein</fullName>
    </submittedName>
</protein>
<dbReference type="Gene3D" id="3.10.350.10">
    <property type="entry name" value="LysM domain"/>
    <property type="match status" value="1"/>
</dbReference>
<dbReference type="InterPro" id="IPR036779">
    <property type="entry name" value="LysM_dom_sf"/>
</dbReference>
<comment type="caution">
    <text evidence="1">The sequence shown here is derived from an EMBL/GenBank/DDBJ whole genome shotgun (WGS) entry which is preliminary data.</text>
</comment>
<dbReference type="Pfam" id="PF05489">
    <property type="entry name" value="Phage_tail_X"/>
    <property type="match status" value="1"/>
</dbReference>
<name>A0A734HJL1_SALER</name>
<sequence>MKVKALQGDTVDLLCFRHYGTTQGVTEQVLAANPELSNSVFLEAGQEVELPEQQKKKQREMIQLWG</sequence>
<accession>A0A734HJL1</accession>
<proteinExistence type="predicted"/>
<reference evidence="1" key="2">
    <citation type="submission" date="2018-07" db="EMBL/GenBank/DDBJ databases">
        <authorList>
            <consortium name="NCBI Pathogen Detection Project"/>
        </authorList>
    </citation>
    <scope>NUCLEOTIDE SEQUENCE</scope>
    <source>
        <strain evidence="1">13-3408</strain>
    </source>
</reference>
<dbReference type="InterPro" id="IPR008861">
    <property type="entry name" value="GpX-like"/>
</dbReference>
<organism evidence="1">
    <name type="scientific">Salmonella enterica subsp. salamae serovar 58:l,z13,z28:z6</name>
    <dbReference type="NCBI Taxonomy" id="1160778"/>
    <lineage>
        <taxon>Bacteria</taxon>
        <taxon>Pseudomonadati</taxon>
        <taxon>Pseudomonadota</taxon>
        <taxon>Gammaproteobacteria</taxon>
        <taxon>Enterobacterales</taxon>
        <taxon>Enterobacteriaceae</taxon>
        <taxon>Salmonella</taxon>
    </lineage>
</organism>
<gene>
    <name evidence="1" type="ORF">G4J24_002425</name>
</gene>
<dbReference type="EMBL" id="DAASNT010000020">
    <property type="protein sequence ID" value="HAE6284314.1"/>
    <property type="molecule type" value="Genomic_DNA"/>
</dbReference>
<dbReference type="AlphaFoldDB" id="A0A734HJL1"/>
<reference evidence="1" key="1">
    <citation type="journal article" date="2018" name="Genome Biol.">
        <title>SKESA: strategic k-mer extension for scrupulous assemblies.</title>
        <authorList>
            <person name="Souvorov A."/>
            <person name="Agarwala R."/>
            <person name="Lipman D.J."/>
        </authorList>
    </citation>
    <scope>NUCLEOTIDE SEQUENCE</scope>
    <source>
        <strain evidence="1">13-3408</strain>
    </source>
</reference>